<dbReference type="InterPro" id="IPR036388">
    <property type="entry name" value="WH-like_DNA-bd_sf"/>
</dbReference>
<evidence type="ECO:0000259" key="9">
    <source>
        <dbReference type="PROSITE" id="PS51755"/>
    </source>
</evidence>
<keyword evidence="2" id="KW-0902">Two-component regulatory system</keyword>
<accession>A0AAD0SQZ9</accession>
<dbReference type="PROSITE" id="PS51755">
    <property type="entry name" value="OMPR_PHOB"/>
    <property type="match status" value="1"/>
</dbReference>
<keyword evidence="5" id="KW-0804">Transcription</keyword>
<dbReference type="EMBL" id="CP032100">
    <property type="protein sequence ID" value="AXX89951.1"/>
    <property type="molecule type" value="Genomic_DNA"/>
</dbReference>
<feature type="modified residue" description="4-aspartylphosphate" evidence="6">
    <location>
        <position position="70"/>
    </location>
</feature>
<dbReference type="InterPro" id="IPR039420">
    <property type="entry name" value="WalR-like"/>
</dbReference>
<dbReference type="Proteomes" id="UP000263040">
    <property type="component" value="Chromosome"/>
</dbReference>
<dbReference type="RefSeq" id="WP_118886475.1">
    <property type="nucleotide sequence ID" value="NZ_CP032100.1"/>
</dbReference>
<dbReference type="SMART" id="SM00448">
    <property type="entry name" value="REC"/>
    <property type="match status" value="1"/>
</dbReference>
<keyword evidence="1 6" id="KW-0597">Phosphoprotein</keyword>
<evidence type="ECO:0000313" key="11">
    <source>
        <dbReference type="Proteomes" id="UP000263040"/>
    </source>
</evidence>
<dbReference type="PROSITE" id="PS50110">
    <property type="entry name" value="RESPONSE_REGULATORY"/>
    <property type="match status" value="1"/>
</dbReference>
<dbReference type="SUPFAM" id="SSF52172">
    <property type="entry name" value="CheY-like"/>
    <property type="match status" value="1"/>
</dbReference>
<dbReference type="CDD" id="cd00383">
    <property type="entry name" value="trans_reg_C"/>
    <property type="match status" value="1"/>
</dbReference>
<dbReference type="Pfam" id="PF00072">
    <property type="entry name" value="Response_reg"/>
    <property type="match status" value="1"/>
</dbReference>
<evidence type="ECO:0000259" key="8">
    <source>
        <dbReference type="PROSITE" id="PS50110"/>
    </source>
</evidence>
<dbReference type="GO" id="GO:0000156">
    <property type="term" value="F:phosphorelay response regulator activity"/>
    <property type="evidence" value="ECO:0007669"/>
    <property type="project" value="TreeGrafter"/>
</dbReference>
<evidence type="ECO:0000256" key="7">
    <source>
        <dbReference type="PROSITE-ProRule" id="PRU01091"/>
    </source>
</evidence>
<dbReference type="AlphaFoldDB" id="A0AAD0SQZ9"/>
<feature type="domain" description="Response regulatory" evidence="8">
    <location>
        <begin position="15"/>
        <end position="135"/>
    </location>
</feature>
<reference evidence="10 11" key="1">
    <citation type="submission" date="2018-08" db="EMBL/GenBank/DDBJ databases">
        <title>Complete genome of the Arcobacter suis type strain LMG 26152.</title>
        <authorList>
            <person name="Miller W.G."/>
            <person name="Yee E."/>
            <person name="Bono J.L."/>
        </authorList>
    </citation>
    <scope>NUCLEOTIDE SEQUENCE [LARGE SCALE GENOMIC DNA]</scope>
    <source>
        <strain evidence="10 11">CECT 7833</strain>
    </source>
</reference>
<evidence type="ECO:0000256" key="5">
    <source>
        <dbReference type="ARBA" id="ARBA00023163"/>
    </source>
</evidence>
<proteinExistence type="predicted"/>
<dbReference type="SMART" id="SM00862">
    <property type="entry name" value="Trans_reg_C"/>
    <property type="match status" value="1"/>
</dbReference>
<evidence type="ECO:0000256" key="1">
    <source>
        <dbReference type="ARBA" id="ARBA00022553"/>
    </source>
</evidence>
<dbReference type="GO" id="GO:0032993">
    <property type="term" value="C:protein-DNA complex"/>
    <property type="evidence" value="ECO:0007669"/>
    <property type="project" value="TreeGrafter"/>
</dbReference>
<dbReference type="KEGG" id="asui:ASUIS_1469"/>
<feature type="DNA-binding region" description="OmpR/PhoB-type" evidence="7">
    <location>
        <begin position="150"/>
        <end position="247"/>
    </location>
</feature>
<gene>
    <name evidence="10" type="ORF">ASUIS_1469</name>
</gene>
<sequence>MIDYVSLEKYAKDISILFVEDDKGISKKMELLLHEIFSKIKVAFDGKEALEQYYNYYKINKEYPDLIITDIQMPNMDGVELIKHIYKENPNQRIIVLSAHNESEYLMELVNLGIYRFILKPMDYDNFFQIIFKISKEIYMEKYKVSDKKEIFLKLNNNLIWNKELKQLYLNDELLRLTKKEFLLIELLLKIPEKIFVNEEIISYIWNEEFDKNPDISNLKNLISRLRSKIPELTIENIYGFGYKMVTI</sequence>
<dbReference type="PANTHER" id="PTHR48111:SF1">
    <property type="entry name" value="TWO-COMPONENT RESPONSE REGULATOR ORR33"/>
    <property type="match status" value="1"/>
</dbReference>
<keyword evidence="3" id="KW-0805">Transcription regulation</keyword>
<keyword evidence="4 7" id="KW-0238">DNA-binding</keyword>
<feature type="domain" description="OmpR/PhoB-type" evidence="9">
    <location>
        <begin position="150"/>
        <end position="247"/>
    </location>
</feature>
<name>A0AAD0SQZ9_9BACT</name>
<evidence type="ECO:0000256" key="3">
    <source>
        <dbReference type="ARBA" id="ARBA00023015"/>
    </source>
</evidence>
<dbReference type="GO" id="GO:0000976">
    <property type="term" value="F:transcription cis-regulatory region binding"/>
    <property type="evidence" value="ECO:0007669"/>
    <property type="project" value="TreeGrafter"/>
</dbReference>
<evidence type="ECO:0000313" key="10">
    <source>
        <dbReference type="EMBL" id="AXX89951.1"/>
    </source>
</evidence>
<dbReference type="GO" id="GO:0005829">
    <property type="term" value="C:cytosol"/>
    <property type="evidence" value="ECO:0007669"/>
    <property type="project" value="TreeGrafter"/>
</dbReference>
<dbReference type="Gene3D" id="1.10.10.10">
    <property type="entry name" value="Winged helix-like DNA-binding domain superfamily/Winged helix DNA-binding domain"/>
    <property type="match status" value="1"/>
</dbReference>
<evidence type="ECO:0000256" key="2">
    <source>
        <dbReference type="ARBA" id="ARBA00023012"/>
    </source>
</evidence>
<dbReference type="Gene3D" id="3.40.50.2300">
    <property type="match status" value="1"/>
</dbReference>
<dbReference type="InterPro" id="IPR001789">
    <property type="entry name" value="Sig_transdc_resp-reg_receiver"/>
</dbReference>
<dbReference type="Pfam" id="PF00486">
    <property type="entry name" value="Trans_reg_C"/>
    <property type="match status" value="1"/>
</dbReference>
<dbReference type="GO" id="GO:0006355">
    <property type="term" value="P:regulation of DNA-templated transcription"/>
    <property type="evidence" value="ECO:0007669"/>
    <property type="project" value="InterPro"/>
</dbReference>
<evidence type="ECO:0000256" key="4">
    <source>
        <dbReference type="ARBA" id="ARBA00023125"/>
    </source>
</evidence>
<dbReference type="InterPro" id="IPR001867">
    <property type="entry name" value="OmpR/PhoB-type_DNA-bd"/>
</dbReference>
<keyword evidence="11" id="KW-1185">Reference proteome</keyword>
<organism evidence="10 11">
    <name type="scientific">Arcobacter suis CECT 7833</name>
    <dbReference type="NCBI Taxonomy" id="663365"/>
    <lineage>
        <taxon>Bacteria</taxon>
        <taxon>Pseudomonadati</taxon>
        <taxon>Campylobacterota</taxon>
        <taxon>Epsilonproteobacteria</taxon>
        <taxon>Campylobacterales</taxon>
        <taxon>Arcobacteraceae</taxon>
        <taxon>Arcobacter</taxon>
    </lineage>
</organism>
<evidence type="ECO:0000256" key="6">
    <source>
        <dbReference type="PROSITE-ProRule" id="PRU00169"/>
    </source>
</evidence>
<protein>
    <submittedName>
        <fullName evidence="10">Signal transduction response regulator, OmpR family</fullName>
    </submittedName>
</protein>
<dbReference type="InterPro" id="IPR011006">
    <property type="entry name" value="CheY-like_superfamily"/>
</dbReference>
<dbReference type="PANTHER" id="PTHR48111">
    <property type="entry name" value="REGULATOR OF RPOS"/>
    <property type="match status" value="1"/>
</dbReference>